<proteinExistence type="predicted"/>
<dbReference type="PANTHER" id="PTHR15414">
    <property type="entry name" value="OS-9-RELATED"/>
    <property type="match status" value="1"/>
</dbReference>
<evidence type="ECO:0000313" key="1">
    <source>
        <dbReference type="EMBL" id="KAH7564720.1"/>
    </source>
</evidence>
<dbReference type="Gene3D" id="2.70.130.10">
    <property type="entry name" value="Mannose-6-phosphate receptor binding domain"/>
    <property type="match status" value="1"/>
</dbReference>
<gene>
    <name evidence="1" type="ORF">JRO89_XS09G0013600</name>
</gene>
<dbReference type="EMBL" id="JAFEMO010000009">
    <property type="protein sequence ID" value="KAH7564720.1"/>
    <property type="molecule type" value="Genomic_DNA"/>
</dbReference>
<evidence type="ECO:0008006" key="3">
    <source>
        <dbReference type="Google" id="ProtNLM"/>
    </source>
</evidence>
<evidence type="ECO:0000313" key="2">
    <source>
        <dbReference type="Proteomes" id="UP000827721"/>
    </source>
</evidence>
<accession>A0ABQ8HK36</accession>
<protein>
    <recommendedName>
        <fullName evidence="3">MRH domain-containing protein</fullName>
    </recommendedName>
</protein>
<dbReference type="InterPro" id="IPR045149">
    <property type="entry name" value="OS-9-like"/>
</dbReference>
<organism evidence="1 2">
    <name type="scientific">Xanthoceras sorbifolium</name>
    <dbReference type="NCBI Taxonomy" id="99658"/>
    <lineage>
        <taxon>Eukaryota</taxon>
        <taxon>Viridiplantae</taxon>
        <taxon>Streptophyta</taxon>
        <taxon>Embryophyta</taxon>
        <taxon>Tracheophyta</taxon>
        <taxon>Spermatophyta</taxon>
        <taxon>Magnoliopsida</taxon>
        <taxon>eudicotyledons</taxon>
        <taxon>Gunneridae</taxon>
        <taxon>Pentapetalae</taxon>
        <taxon>rosids</taxon>
        <taxon>malvids</taxon>
        <taxon>Sapindales</taxon>
        <taxon>Sapindaceae</taxon>
        <taxon>Xanthoceroideae</taxon>
        <taxon>Xanthoceras</taxon>
    </lineage>
</organism>
<name>A0ABQ8HK36_9ROSI</name>
<dbReference type="PANTHER" id="PTHR15414:SF0">
    <property type="entry name" value="ENDOPLASMIC RETICULUM LECTIN 1"/>
    <property type="match status" value="1"/>
</dbReference>
<dbReference type="InterPro" id="IPR009011">
    <property type="entry name" value="Man6P_isomerase_rcpt-bd_dom_sf"/>
</dbReference>
<sequence length="86" mass="10110">MQVRFVCSEPRAMISSITELSTCKYALTVQTPMLCRHPLFQEERPVWHSIDCNVLPKDYKEEDKADRTQIVMVTEDKYPSNDRTEE</sequence>
<keyword evidence="2" id="KW-1185">Reference proteome</keyword>
<reference evidence="1 2" key="1">
    <citation type="submission" date="2021-02" db="EMBL/GenBank/DDBJ databases">
        <title>Plant Genome Project.</title>
        <authorList>
            <person name="Zhang R.-G."/>
        </authorList>
    </citation>
    <scope>NUCLEOTIDE SEQUENCE [LARGE SCALE GENOMIC DNA]</scope>
    <source>
        <tissue evidence="1">Leaves</tissue>
    </source>
</reference>
<dbReference type="Proteomes" id="UP000827721">
    <property type="component" value="Unassembled WGS sequence"/>
</dbReference>
<comment type="caution">
    <text evidence="1">The sequence shown here is derived from an EMBL/GenBank/DDBJ whole genome shotgun (WGS) entry which is preliminary data.</text>
</comment>